<name>A0A9Q3GKN0_9BASI</name>
<feature type="compositionally biased region" description="Basic and acidic residues" evidence="1">
    <location>
        <begin position="791"/>
        <end position="824"/>
    </location>
</feature>
<evidence type="ECO:0000313" key="3">
    <source>
        <dbReference type="Proteomes" id="UP000765509"/>
    </source>
</evidence>
<comment type="caution">
    <text evidence="2">The sequence shown here is derived from an EMBL/GenBank/DDBJ whole genome shotgun (WGS) entry which is preliminary data.</text>
</comment>
<dbReference type="PANTHER" id="PTHR34365:SF7">
    <property type="entry name" value="GLYCINE-RICH DOMAIN-CONTAINING PROTEIN 1"/>
    <property type="match status" value="1"/>
</dbReference>
<sequence length="899" mass="102873">MASHKSCPITPYLSANPNSFRRHHHHHHLGLGSNEKNTRQTKNIIFNFSKIEIVMASSSGHPSSKSKSQLTKSKSKFNVDNSKFLNDLILHLNLIKSFNKLFFSLNRSQNNDLNQFFHISLFRFELWIGRIADHLPPNLFNFNNNNLSDSNFTHSIDLTLDFLPPLDVLFVWYTYCLRSRTYYEDSLRLYPILNYLKFPIKLAATQYTQFSSTQFDPNQLISCLPSHFNRMSGLNSINLWHSLTNTTFDPIQFNKNPTLRTCLCPKCDHTIETAFSTDSQDPSVTHNQIWSDPTDQCHLICQNCHWSGIKRDLGLFKFLRDLRSGLVITSTNYTHQSSHLVNHQVINCLAGTLTTNQNLRDDSNAIEFNRLMVQEALRSNKNELPNSVDIKLALEIFKSVAQSISIHSRCLDENQKREKRAAWERLLSSYSIPEPFSVDLIRAMKIEAWFIRKMVKLGWTDPDYTQSKQIQIPPSESNARKGLERCIARYQAFSELALTMKSSDVAIPTFDIDLAWKTDRIRGISYMESMIKDNKRMIDHPSDMGLDRSSVLAHFTMTAAMWFERYQIGYSRYPVPFPKVDRRKDWLRRILKESRASLTAAQLVETQSPSRKLNKQFQIEGKVIEQNKQLEIEKERVEECQVRVFKMNSLGECEDIHSKATQAAVLDTHQVALELSRLSKLSSPSPGLDEMARKKDVTLVVAKDKQTILSHTPEKKCATTQPRLQPSKDSLKVRFHPATTKAHMDQSPASRPPSQAMKESPEKLKKSRKSPSPLRSVSKSSETTLETGGQKVDRNINLDENTSIERPHRLPELPPKSAERRIDSKPILLKSAIKKEENWSNDDSTTTLGGDEAHSLISTFPRPVSLQSASTQDQIASKFIEIPIGKIAFVEDGNRLRCL</sequence>
<proteinExistence type="predicted"/>
<feature type="compositionally biased region" description="Low complexity" evidence="1">
    <location>
        <begin position="770"/>
        <end position="782"/>
    </location>
</feature>
<dbReference type="OrthoDB" id="2501731at2759"/>
<feature type="compositionally biased region" description="Polar residues" evidence="1">
    <location>
        <begin position="718"/>
        <end position="728"/>
    </location>
</feature>
<gene>
    <name evidence="2" type="ORF">O181_010200</name>
</gene>
<accession>A0A9Q3GKN0</accession>
<keyword evidence="3" id="KW-1185">Reference proteome</keyword>
<protein>
    <submittedName>
        <fullName evidence="2">Uncharacterized protein</fullName>
    </submittedName>
</protein>
<evidence type="ECO:0000256" key="1">
    <source>
        <dbReference type="SAM" id="MobiDB-lite"/>
    </source>
</evidence>
<feature type="region of interest" description="Disordered" evidence="1">
    <location>
        <begin position="711"/>
        <end position="730"/>
    </location>
</feature>
<reference evidence="2" key="1">
    <citation type="submission" date="2021-03" db="EMBL/GenBank/DDBJ databases">
        <title>Draft genome sequence of rust myrtle Austropuccinia psidii MF-1, a brazilian biotype.</title>
        <authorList>
            <person name="Quecine M.C."/>
            <person name="Pachon D.M.R."/>
            <person name="Bonatelli M.L."/>
            <person name="Correr F.H."/>
            <person name="Franceschini L.M."/>
            <person name="Leite T.F."/>
            <person name="Margarido G.R.A."/>
            <person name="Almeida C.A."/>
            <person name="Ferrarezi J.A."/>
            <person name="Labate C.A."/>
        </authorList>
    </citation>
    <scope>NUCLEOTIDE SEQUENCE</scope>
    <source>
        <strain evidence="2">MF-1</strain>
    </source>
</reference>
<dbReference type="PANTHER" id="PTHR34365">
    <property type="entry name" value="ENOLASE (DUF1399)"/>
    <property type="match status" value="1"/>
</dbReference>
<dbReference type="Proteomes" id="UP000765509">
    <property type="component" value="Unassembled WGS sequence"/>
</dbReference>
<dbReference type="InterPro" id="IPR009836">
    <property type="entry name" value="GRDP-like"/>
</dbReference>
<feature type="region of interest" description="Disordered" evidence="1">
    <location>
        <begin position="739"/>
        <end position="824"/>
    </location>
</feature>
<dbReference type="EMBL" id="AVOT02002470">
    <property type="protein sequence ID" value="MBW0470485.1"/>
    <property type="molecule type" value="Genomic_DNA"/>
</dbReference>
<organism evidence="2 3">
    <name type="scientific">Austropuccinia psidii MF-1</name>
    <dbReference type="NCBI Taxonomy" id="1389203"/>
    <lineage>
        <taxon>Eukaryota</taxon>
        <taxon>Fungi</taxon>
        <taxon>Dikarya</taxon>
        <taxon>Basidiomycota</taxon>
        <taxon>Pucciniomycotina</taxon>
        <taxon>Pucciniomycetes</taxon>
        <taxon>Pucciniales</taxon>
        <taxon>Sphaerophragmiaceae</taxon>
        <taxon>Austropuccinia</taxon>
    </lineage>
</organism>
<evidence type="ECO:0000313" key="2">
    <source>
        <dbReference type="EMBL" id="MBW0470485.1"/>
    </source>
</evidence>
<dbReference type="AlphaFoldDB" id="A0A9Q3GKN0"/>